<dbReference type="Proteomes" id="UP000502823">
    <property type="component" value="Unassembled WGS sequence"/>
</dbReference>
<proteinExistence type="predicted"/>
<evidence type="ECO:0000259" key="8">
    <source>
        <dbReference type="PROSITE" id="PS50158"/>
    </source>
</evidence>
<dbReference type="SUPFAM" id="SSF57756">
    <property type="entry name" value="Retrovirus zinc finger-like domains"/>
    <property type="match status" value="1"/>
</dbReference>
<organism evidence="9 10">
    <name type="scientific">Coptotermes formosanus</name>
    <name type="common">Formosan subterranean termite</name>
    <dbReference type="NCBI Taxonomy" id="36987"/>
    <lineage>
        <taxon>Eukaryota</taxon>
        <taxon>Metazoa</taxon>
        <taxon>Ecdysozoa</taxon>
        <taxon>Arthropoda</taxon>
        <taxon>Hexapoda</taxon>
        <taxon>Insecta</taxon>
        <taxon>Pterygota</taxon>
        <taxon>Neoptera</taxon>
        <taxon>Polyneoptera</taxon>
        <taxon>Dictyoptera</taxon>
        <taxon>Blattodea</taxon>
        <taxon>Blattoidea</taxon>
        <taxon>Termitoidae</taxon>
        <taxon>Rhinotermitidae</taxon>
        <taxon>Coptotermes</taxon>
    </lineage>
</organism>
<dbReference type="Pfam" id="PF00098">
    <property type="entry name" value="zf-CCHC"/>
    <property type="match status" value="1"/>
</dbReference>
<evidence type="ECO:0000313" key="10">
    <source>
        <dbReference type="Proteomes" id="UP000502823"/>
    </source>
</evidence>
<name>A0A6L2PST9_COPFO</name>
<keyword evidence="10" id="KW-1185">Reference proteome</keyword>
<dbReference type="PROSITE" id="PS50158">
    <property type="entry name" value="ZF_CCHC"/>
    <property type="match status" value="1"/>
</dbReference>
<dbReference type="Gene3D" id="1.10.1410.10">
    <property type="match status" value="2"/>
</dbReference>
<dbReference type="PANTHER" id="PTHR12271">
    <property type="entry name" value="POLY A POLYMERASE CID PAP -RELATED"/>
    <property type="match status" value="1"/>
</dbReference>
<keyword evidence="6" id="KW-0863">Zinc-finger</keyword>
<dbReference type="InterPro" id="IPR001878">
    <property type="entry name" value="Znf_CCHC"/>
</dbReference>
<evidence type="ECO:0000256" key="6">
    <source>
        <dbReference type="PROSITE-ProRule" id="PRU00047"/>
    </source>
</evidence>
<keyword evidence="3" id="KW-0808">Transferase</keyword>
<dbReference type="Pfam" id="PF22600">
    <property type="entry name" value="MTPAP-like_central"/>
    <property type="match status" value="1"/>
</dbReference>
<feature type="non-terminal residue" evidence="9">
    <location>
        <position position="1655"/>
    </location>
</feature>
<gene>
    <name evidence="9" type="ORF">Cfor_04956</name>
</gene>
<dbReference type="InterPro" id="IPR036875">
    <property type="entry name" value="Znf_CCHC_sf"/>
</dbReference>
<keyword evidence="4" id="KW-0479">Metal-binding</keyword>
<dbReference type="EMBL" id="BLKM01000432">
    <property type="protein sequence ID" value="GFG33485.1"/>
    <property type="molecule type" value="Genomic_DNA"/>
</dbReference>
<evidence type="ECO:0000256" key="3">
    <source>
        <dbReference type="ARBA" id="ARBA00022679"/>
    </source>
</evidence>
<dbReference type="GO" id="GO:0050265">
    <property type="term" value="F:RNA uridylyltransferase activity"/>
    <property type="evidence" value="ECO:0007669"/>
    <property type="project" value="TreeGrafter"/>
</dbReference>
<feature type="domain" description="CCHC-type" evidence="8">
    <location>
        <begin position="1049"/>
        <end position="1064"/>
    </location>
</feature>
<feature type="region of interest" description="Disordered" evidence="7">
    <location>
        <begin position="1335"/>
        <end position="1376"/>
    </location>
</feature>
<protein>
    <recommendedName>
        <fullName evidence="8">CCHC-type domain-containing protein</fullName>
    </recommendedName>
</protein>
<evidence type="ECO:0000313" key="9">
    <source>
        <dbReference type="EMBL" id="GFG33485.1"/>
    </source>
</evidence>
<dbReference type="InterPro" id="IPR043519">
    <property type="entry name" value="NT_sf"/>
</dbReference>
<keyword evidence="6" id="KW-0862">Zinc</keyword>
<feature type="region of interest" description="Disordered" evidence="7">
    <location>
        <begin position="29"/>
        <end position="53"/>
    </location>
</feature>
<dbReference type="SUPFAM" id="SSF81301">
    <property type="entry name" value="Nucleotidyltransferase"/>
    <property type="match status" value="1"/>
</dbReference>
<dbReference type="GO" id="GO:0008270">
    <property type="term" value="F:zinc ion binding"/>
    <property type="evidence" value="ECO:0007669"/>
    <property type="project" value="UniProtKB-KW"/>
</dbReference>
<comment type="caution">
    <text evidence="9">The sequence shown here is derived from an EMBL/GenBank/DDBJ whole genome shotgun (WGS) entry which is preliminary data.</text>
</comment>
<feature type="compositionally biased region" description="Polar residues" evidence="7">
    <location>
        <begin position="1341"/>
        <end position="1354"/>
    </location>
</feature>
<dbReference type="InterPro" id="IPR029136">
    <property type="entry name" value="MDM1"/>
</dbReference>
<dbReference type="CDD" id="cd05402">
    <property type="entry name" value="NT_PAP_TUTase"/>
    <property type="match status" value="1"/>
</dbReference>
<dbReference type="Gene3D" id="3.30.460.10">
    <property type="entry name" value="Beta Polymerase, domain 2"/>
    <property type="match status" value="1"/>
</dbReference>
<dbReference type="Pfam" id="PF15501">
    <property type="entry name" value="MDM1"/>
    <property type="match status" value="1"/>
</dbReference>
<evidence type="ECO:0000256" key="2">
    <source>
        <dbReference type="ARBA" id="ARBA00001946"/>
    </source>
</evidence>
<comment type="cofactor">
    <cofactor evidence="2">
        <name>Mg(2+)</name>
        <dbReference type="ChEBI" id="CHEBI:18420"/>
    </cofactor>
</comment>
<feature type="region of interest" description="Disordered" evidence="7">
    <location>
        <begin position="1539"/>
        <end position="1560"/>
    </location>
</feature>
<dbReference type="Pfam" id="PF03828">
    <property type="entry name" value="PAP_assoc"/>
    <property type="match status" value="2"/>
</dbReference>
<dbReference type="InterPro" id="IPR002058">
    <property type="entry name" value="PAP_assoc"/>
</dbReference>
<dbReference type="InterPro" id="IPR054708">
    <property type="entry name" value="MTPAP-like_central"/>
</dbReference>
<evidence type="ECO:0000256" key="5">
    <source>
        <dbReference type="ARBA" id="ARBA00022842"/>
    </source>
</evidence>
<dbReference type="SUPFAM" id="SSF81631">
    <property type="entry name" value="PAP/OAS1 substrate-binding domain"/>
    <property type="match status" value="2"/>
</dbReference>
<comment type="cofactor">
    <cofactor evidence="1">
        <name>Mn(2+)</name>
        <dbReference type="ChEBI" id="CHEBI:29035"/>
    </cofactor>
</comment>
<dbReference type="PANTHER" id="PTHR12271:SF66">
    <property type="entry name" value="TERMINAL URIDYLYLTRANSFERASE TAILOR"/>
    <property type="match status" value="1"/>
</dbReference>
<dbReference type="SMART" id="SM00343">
    <property type="entry name" value="ZnF_C2HC"/>
    <property type="match status" value="2"/>
</dbReference>
<evidence type="ECO:0000256" key="1">
    <source>
        <dbReference type="ARBA" id="ARBA00001936"/>
    </source>
</evidence>
<dbReference type="GO" id="GO:0031123">
    <property type="term" value="P:RNA 3'-end processing"/>
    <property type="evidence" value="ECO:0007669"/>
    <property type="project" value="TreeGrafter"/>
</dbReference>
<evidence type="ECO:0000256" key="7">
    <source>
        <dbReference type="SAM" id="MobiDB-lite"/>
    </source>
</evidence>
<feature type="compositionally biased region" description="Gly residues" evidence="7">
    <location>
        <begin position="1075"/>
        <end position="1085"/>
    </location>
</feature>
<sequence length="1655" mass="184944">MPDHSAHYHIFGLNKATALQMAEVQYDVTHPPLRPRRSSARRKNVPSAENVSRDESLASVQWNILNRERKKWYKNKNKKTQEVAAAVGATISATAASQECAEAKSAGGVGHSVAGTHQEIAQARSSGGAGGSIVAAHQELAQARSAGGSRAAAHQEMAQVRSAGGSRAAAHLEIAQARSAGGSRVNAHQEIAQAMSAAGSGAAADQEGSQVRSAGAPPVALVLGPQQKYVLEQNYIFLLEKKSAKNPKAQFHCKLCKYHCDNVAIAQKHVLDKRHHRLMEEEAERVTLLNLPPATPEQLKYLTNFLKEEVKRHGLSNTDVLARQNIATVLGKATAEIMPAGTEEENVFCSKVEHDFTAEIPAVRFIDNGTNLPCTLMLCNSHSYKTSELLSKYASIDERVRTLGIAFRLWAQHCRLDSADAGMWPPHAFPLLLVYFLQQLREPVLPVLHELVDTPNVESEPDVYADPKNLEGIWMSENTMSLGELWLELFRFYALDFDMVGRVVCIQQSNPLLRSSNEKRWMGKKIAVRDPFLPKRNVTRSMSTQACFEYCMTCFRNTYKYFRILRTKTGPIFDQIVLNAPEKLASLCMEMGIVDHAVNNRTNNHQHVSTEATTAISASDVEKTLQKTSVTVSVQKAQEMFSCFNSVNLYYEFHGQNLIGNQKYPEICSVCLKDGHSTDKCKMQQLTKFEVTLPPLDAYHKDVMDKLCAHVFAKWAIRPEEVEKRERIVSEIKECVLQYYPTVKLELFGSSYNGFGLLKSDIDICLTFTDSETGKEHEFVKVIEDLQEKLKKCRGLINLVPITTAKVPILKFYHTPSELEGDISIYNTLGQRNTTLLRIYAEVDPRAKMLGYMLKRFAKVCDMCDASRGSLSSYAYILMVIYFLQQCSPPVLPVLQELSVNQSKPQRIVEDCDTYFFDDLSSLATVWPGYGKNTSTAGELWIQLLRFYGAEFDFEKCVISIRQSAPLLRFDKLWTSKCMAIEDPFDLNHNLGVGLSRNMHVYIVSSFRKGYIHFGMPPTETALVAGNPEAYYFQPEKLTSGNLPNDRGCRICKKIGHIVRECPQRKLGRKKKSGQRGGAVGGAAGSGRKHPQPQTVQNVVAVRNLNPTNSPVRGYSPLHRFPHNSTYGIQINQGRSRNPVEFPPYRWGSNATFGSFKSQDNSSMRYGMPQAVPPPFKSQAPVVDMNRKIGVSGLPPFGRIQGSTRPVSHHEQVNLTGVPLPVDTYAEPRPERRFEKCYNMAQQLGLIQNRNLNRGLNHLKPKGDIHCVPKVPSGVVVVDVFPPGRSVSNKFAEFLMIGSFWNLCRTCPSMPVDKLHSEYRSTYRWHEYVGQEVVRRPPQPSASGGNPSKLQTARSVEEDGHDGASRFEPPLPRRRKHPELAYKTHEFLTMSEAGGSDDSLDFAVPFDRARSEERGGPHTRPSRRSKSEGPPTSTTSGVPRGPALSEYRLQYMNMASPPPRAVRSDSDPCVDDEMMIVSYPPPAPGGPLSNAVNRISTEYRLQFAWPGARVGRSTQDVKTASAAGLPRKSLSMGAIRPVPVHKKRGGDFEKGNEGAPELEPLVGPEVVDAGLEDLQGEEKIQHEILSKEEKPRRRKEIKTEYKKKFRPFSQYDYVEGKFLKKNDAVHLPEAMPDLPQGDSWYREVLELRKKAGEYK</sequence>
<feature type="region of interest" description="Disordered" evidence="7">
    <location>
        <begin position="1065"/>
        <end position="1093"/>
    </location>
</feature>
<evidence type="ECO:0000256" key="4">
    <source>
        <dbReference type="ARBA" id="ARBA00022723"/>
    </source>
</evidence>
<dbReference type="GO" id="GO:1990817">
    <property type="term" value="F:poly(A) RNA polymerase activity"/>
    <property type="evidence" value="ECO:0007669"/>
    <property type="project" value="UniProtKB-ARBA"/>
</dbReference>
<keyword evidence="5" id="KW-0460">Magnesium</keyword>
<feature type="compositionally biased region" description="Basic residues" evidence="7">
    <location>
        <begin position="33"/>
        <end position="44"/>
    </location>
</feature>
<feature type="compositionally biased region" description="Basic and acidic residues" evidence="7">
    <location>
        <begin position="1355"/>
        <end position="1365"/>
    </location>
</feature>
<dbReference type="GO" id="GO:0003676">
    <property type="term" value="F:nucleic acid binding"/>
    <property type="evidence" value="ECO:0007669"/>
    <property type="project" value="InterPro"/>
</dbReference>
<dbReference type="GO" id="GO:0008017">
    <property type="term" value="F:microtubule binding"/>
    <property type="evidence" value="ECO:0007669"/>
    <property type="project" value="InterPro"/>
</dbReference>
<accession>A0A6L2PST9</accession>
<dbReference type="InParanoid" id="A0A6L2PST9"/>
<feature type="region of interest" description="Disordered" evidence="7">
    <location>
        <begin position="1408"/>
        <end position="1443"/>
    </location>
</feature>
<reference evidence="10" key="1">
    <citation type="submission" date="2020-01" db="EMBL/GenBank/DDBJ databases">
        <title>Draft genome sequence of the Termite Coptotermes fromosanus.</title>
        <authorList>
            <person name="Itakura S."/>
            <person name="Yosikawa Y."/>
            <person name="Umezawa K."/>
        </authorList>
    </citation>
    <scope>NUCLEOTIDE SEQUENCE [LARGE SCALE GENOMIC DNA]</scope>
</reference>
<dbReference type="GO" id="GO:0046600">
    <property type="term" value="P:negative regulation of centriole replication"/>
    <property type="evidence" value="ECO:0007669"/>
    <property type="project" value="InterPro"/>
</dbReference>
<dbReference type="OrthoDB" id="407432at2759"/>